<sequence>MKTITIQRLTLANFKGCHSLTLDFQGRDCSIYGDNATGKTTVYDAFCWLLFGKDSSGAAKFDIKPLDETGAVADHGAETSVETILSVDGQEVTLKRTYFELWSKKRGNKEASFDGHSSGFYFNGLPMAKNEFSSRVAQLCDENSFRTLTDLRWFCAGESETNRRAALFDLVEDVSDEDVLASDPAFAPLADALGGLTVEEAKAAYQKQRRNLQTKAKTTPARIDEQKRTISEYEAVDFAALRTRRDELAGQESAAREALEQLRSKAGTSALLPQRDGLRMQLEALESQNAAHRSGQRTADPTQLRCQKEGLERQGQAIARELERNQRSQQQGQTAVQSCREQWKATQSMTFSGGTCPTCGQTLPADQLAKAASEFEQRKKEHLAKLAEEAGARKAELEALQARADELRTDQAQNEQDCAELAQQLAAAEALVITDLDGYGGRKTRLTSQLQELEAQIAQASRDTRQAEQEAERRWSETREALRRTESALAGEQFLTAARKRVAELMAEQQQTAAETERLDSLLDLCDQFTRVKAEYISREVSGRFRLVRWQLFEEQINGGLRDCCKATIDGVPYADLNNGAKINAGLDVIATLSQAKGIRCPLFVDNAESVTQLLEMDTQVIRMVVSETDRQLRLERED</sequence>
<dbReference type="Pfam" id="PF13476">
    <property type="entry name" value="AAA_23"/>
    <property type="match status" value="1"/>
</dbReference>
<dbReference type="SUPFAM" id="SSF75712">
    <property type="entry name" value="Rad50 coiled-coil Zn hook"/>
    <property type="match status" value="1"/>
</dbReference>
<keyword evidence="1" id="KW-0175">Coiled coil</keyword>
<proteinExistence type="predicted"/>
<protein>
    <submittedName>
        <fullName evidence="3">Chromosome partition protein</fullName>
    </submittedName>
</protein>
<feature type="domain" description="Rad50/SbcC-type AAA" evidence="2">
    <location>
        <begin position="8"/>
        <end position="232"/>
    </location>
</feature>
<dbReference type="PANTHER" id="PTHR32114:SF2">
    <property type="entry name" value="ABC TRANSPORTER ABCH.3"/>
    <property type="match status" value="1"/>
</dbReference>
<evidence type="ECO:0000256" key="1">
    <source>
        <dbReference type="SAM" id="Coils"/>
    </source>
</evidence>
<dbReference type="InterPro" id="IPR027417">
    <property type="entry name" value="P-loop_NTPase"/>
</dbReference>
<accession>A0A8S5N3J0</accession>
<dbReference type="GO" id="GO:0016887">
    <property type="term" value="F:ATP hydrolysis activity"/>
    <property type="evidence" value="ECO:0007669"/>
    <property type="project" value="InterPro"/>
</dbReference>
<dbReference type="InterPro" id="IPR038729">
    <property type="entry name" value="Rad50/SbcC_AAA"/>
</dbReference>
<evidence type="ECO:0000259" key="2">
    <source>
        <dbReference type="Pfam" id="PF13476"/>
    </source>
</evidence>
<dbReference type="EMBL" id="BK015055">
    <property type="protein sequence ID" value="DAD89177.1"/>
    <property type="molecule type" value="Genomic_DNA"/>
</dbReference>
<dbReference type="SUPFAM" id="SSF52540">
    <property type="entry name" value="P-loop containing nucleoside triphosphate hydrolases"/>
    <property type="match status" value="1"/>
</dbReference>
<feature type="coiled-coil region" evidence="1">
    <location>
        <begin position="365"/>
        <end position="470"/>
    </location>
</feature>
<evidence type="ECO:0000313" key="3">
    <source>
        <dbReference type="EMBL" id="DAD89177.1"/>
    </source>
</evidence>
<dbReference type="GO" id="GO:0006302">
    <property type="term" value="P:double-strand break repair"/>
    <property type="evidence" value="ECO:0007669"/>
    <property type="project" value="InterPro"/>
</dbReference>
<dbReference type="PANTHER" id="PTHR32114">
    <property type="entry name" value="ABC TRANSPORTER ABCH.3"/>
    <property type="match status" value="1"/>
</dbReference>
<organism evidence="3">
    <name type="scientific">Siphoviridae sp. ct5Px37</name>
    <dbReference type="NCBI Taxonomy" id="2826293"/>
    <lineage>
        <taxon>Viruses</taxon>
        <taxon>Duplodnaviria</taxon>
        <taxon>Heunggongvirae</taxon>
        <taxon>Uroviricota</taxon>
        <taxon>Caudoviricetes</taxon>
    </lineage>
</organism>
<reference evidence="3" key="1">
    <citation type="journal article" date="2021" name="Proc. Natl. Acad. Sci. U.S.A.">
        <title>A Catalog of Tens of Thousands of Viruses from Human Metagenomes Reveals Hidden Associations with Chronic Diseases.</title>
        <authorList>
            <person name="Tisza M.J."/>
            <person name="Buck C.B."/>
        </authorList>
    </citation>
    <scope>NUCLEOTIDE SEQUENCE</scope>
    <source>
        <strain evidence="3">Ct5Px37</strain>
    </source>
</reference>
<name>A0A8S5N3J0_9CAUD</name>
<dbReference type="Gene3D" id="3.40.50.300">
    <property type="entry name" value="P-loop containing nucleotide triphosphate hydrolases"/>
    <property type="match status" value="1"/>
</dbReference>